<evidence type="ECO:0000313" key="9">
    <source>
        <dbReference type="EMBL" id="ELR13358.1"/>
    </source>
</evidence>
<evidence type="ECO:0000256" key="1">
    <source>
        <dbReference type="ARBA" id="ARBA00004123"/>
    </source>
</evidence>
<dbReference type="VEuPathDB" id="AmoebaDB:ACA1_240350"/>
<feature type="compositionally biased region" description="Low complexity" evidence="5">
    <location>
        <begin position="1854"/>
        <end position="1883"/>
    </location>
</feature>
<protein>
    <submittedName>
        <fullName evidence="9">Nuclear pore complexassociated protein TPR, putative</fullName>
    </submittedName>
</protein>
<proteinExistence type="predicted"/>
<feature type="compositionally biased region" description="Low complexity" evidence="5">
    <location>
        <begin position="1782"/>
        <end position="1812"/>
    </location>
</feature>
<dbReference type="GeneID" id="14913950"/>
<dbReference type="GO" id="GO:0006406">
    <property type="term" value="P:mRNA export from nucleus"/>
    <property type="evidence" value="ECO:0007669"/>
    <property type="project" value="TreeGrafter"/>
</dbReference>
<feature type="coiled-coil region" evidence="4">
    <location>
        <begin position="276"/>
        <end position="409"/>
    </location>
</feature>
<evidence type="ECO:0000256" key="3">
    <source>
        <dbReference type="ARBA" id="ARBA00023242"/>
    </source>
</evidence>
<feature type="region of interest" description="Disordered" evidence="5">
    <location>
        <begin position="1630"/>
        <end position="1812"/>
    </location>
</feature>
<dbReference type="GO" id="GO:0017056">
    <property type="term" value="F:structural constituent of nuclear pore"/>
    <property type="evidence" value="ECO:0007669"/>
    <property type="project" value="TreeGrafter"/>
</dbReference>
<feature type="region of interest" description="Disordered" evidence="5">
    <location>
        <begin position="1849"/>
        <end position="1990"/>
    </location>
</feature>
<evidence type="ECO:0000313" key="10">
    <source>
        <dbReference type="Proteomes" id="UP000011083"/>
    </source>
</evidence>
<dbReference type="InterPro" id="IPR012929">
    <property type="entry name" value="Nucleoprot-TPR/MLP1-2_dom"/>
</dbReference>
<feature type="region of interest" description="Disordered" evidence="5">
    <location>
        <begin position="1489"/>
        <end position="1616"/>
    </location>
</feature>
<organism evidence="9 10">
    <name type="scientific">Acanthamoeba castellanii (strain ATCC 30010 / Neff)</name>
    <dbReference type="NCBI Taxonomy" id="1257118"/>
    <lineage>
        <taxon>Eukaryota</taxon>
        <taxon>Amoebozoa</taxon>
        <taxon>Discosea</taxon>
        <taxon>Longamoebia</taxon>
        <taxon>Centramoebida</taxon>
        <taxon>Acanthamoebidae</taxon>
        <taxon>Acanthamoeba</taxon>
    </lineage>
</organism>
<evidence type="ECO:0000256" key="5">
    <source>
        <dbReference type="SAM" id="MobiDB-lite"/>
    </source>
</evidence>
<feature type="coiled-coil region" evidence="4">
    <location>
        <begin position="442"/>
        <end position="522"/>
    </location>
</feature>
<dbReference type="Proteomes" id="UP000011083">
    <property type="component" value="Unassembled WGS sequence"/>
</dbReference>
<accession>L8GKU7</accession>
<feature type="domain" description="Nucleoprotein TPR/MPL1" evidence="7">
    <location>
        <begin position="221"/>
        <end position="299"/>
    </location>
</feature>
<dbReference type="STRING" id="1257118.L8GKU7"/>
<dbReference type="Gene3D" id="1.10.287.1490">
    <property type="match status" value="1"/>
</dbReference>
<feature type="domain" description="Nucleoprotein TPR/MLP1-2" evidence="6">
    <location>
        <begin position="1048"/>
        <end position="1175"/>
    </location>
</feature>
<dbReference type="InterPro" id="IPR057577">
    <property type="entry name" value="Nucleoprot-TPR/MLP1_dom"/>
</dbReference>
<feature type="coiled-coil region" evidence="4">
    <location>
        <begin position="843"/>
        <end position="930"/>
    </location>
</feature>
<feature type="coiled-coil region" evidence="4">
    <location>
        <begin position="1109"/>
        <end position="1171"/>
    </location>
</feature>
<dbReference type="GO" id="GO:0006606">
    <property type="term" value="P:protein import into nucleus"/>
    <property type="evidence" value="ECO:0007669"/>
    <property type="project" value="InterPro"/>
</dbReference>
<feature type="compositionally biased region" description="Pro residues" evidence="5">
    <location>
        <begin position="1506"/>
        <end position="1521"/>
    </location>
</feature>
<keyword evidence="10" id="KW-1185">Reference proteome</keyword>
<feature type="compositionally biased region" description="Low complexity" evidence="5">
    <location>
        <begin position="1607"/>
        <end position="1616"/>
    </location>
</feature>
<evidence type="ECO:0000259" key="7">
    <source>
        <dbReference type="Pfam" id="PF25481"/>
    </source>
</evidence>
<feature type="coiled-coil region" evidence="4">
    <location>
        <begin position="139"/>
        <end position="236"/>
    </location>
</feature>
<dbReference type="PANTHER" id="PTHR18898">
    <property type="entry name" value="NUCLEOPROTEIN TPR-RELATED"/>
    <property type="match status" value="1"/>
</dbReference>
<feature type="compositionally biased region" description="Low complexity" evidence="5">
    <location>
        <begin position="1648"/>
        <end position="1669"/>
    </location>
</feature>
<dbReference type="RefSeq" id="XP_004335371.1">
    <property type="nucleotide sequence ID" value="XM_004335323.1"/>
</dbReference>
<feature type="compositionally biased region" description="Acidic residues" evidence="5">
    <location>
        <begin position="1935"/>
        <end position="1948"/>
    </location>
</feature>
<dbReference type="EMBL" id="KB008093">
    <property type="protein sequence ID" value="ELR13358.1"/>
    <property type="molecule type" value="Genomic_DNA"/>
</dbReference>
<evidence type="ECO:0000256" key="2">
    <source>
        <dbReference type="ARBA" id="ARBA00023054"/>
    </source>
</evidence>
<keyword evidence="2 4" id="KW-0175">Coiled coil</keyword>
<feature type="compositionally biased region" description="Low complexity" evidence="5">
    <location>
        <begin position="1745"/>
        <end position="1765"/>
    </location>
</feature>
<dbReference type="KEGG" id="acan:ACA1_240350"/>
<dbReference type="PANTHER" id="PTHR18898:SF2">
    <property type="entry name" value="NUCLEOPROTEIN TPR"/>
    <property type="match status" value="1"/>
</dbReference>
<evidence type="ECO:0000259" key="8">
    <source>
        <dbReference type="Pfam" id="PF25785"/>
    </source>
</evidence>
<dbReference type="Pfam" id="PF25785">
    <property type="entry name" value="TPR"/>
    <property type="match status" value="1"/>
</dbReference>
<keyword evidence="3" id="KW-0539">Nucleus</keyword>
<feature type="coiled-coil region" evidence="4">
    <location>
        <begin position="681"/>
        <end position="803"/>
    </location>
</feature>
<feature type="compositionally biased region" description="Low complexity" evidence="5">
    <location>
        <begin position="1492"/>
        <end position="1505"/>
    </location>
</feature>
<reference evidence="9 10" key="1">
    <citation type="journal article" date="2013" name="Genome Biol.">
        <title>Genome of Acanthamoeba castellanii highlights extensive lateral gene transfer and early evolution of tyrosine kinase signaling.</title>
        <authorList>
            <person name="Clarke M."/>
            <person name="Lohan A.J."/>
            <person name="Liu B."/>
            <person name="Lagkouvardos I."/>
            <person name="Roy S."/>
            <person name="Zafar N."/>
            <person name="Bertelli C."/>
            <person name="Schilde C."/>
            <person name="Kianianmomeni A."/>
            <person name="Burglin T.R."/>
            <person name="Frech C."/>
            <person name="Turcotte B."/>
            <person name="Kopec K.O."/>
            <person name="Synnott J.M."/>
            <person name="Choo C."/>
            <person name="Paponov I."/>
            <person name="Finkler A."/>
            <person name="Soon Heng Tan C."/>
            <person name="Hutchins A.P."/>
            <person name="Weinmeier T."/>
            <person name="Rattei T."/>
            <person name="Chu J.S."/>
            <person name="Gimenez G."/>
            <person name="Irimia M."/>
            <person name="Rigden D.J."/>
            <person name="Fitzpatrick D.A."/>
            <person name="Lorenzo-Morales J."/>
            <person name="Bateman A."/>
            <person name="Chiu C.H."/>
            <person name="Tang P."/>
            <person name="Hegemann P."/>
            <person name="Fromm H."/>
            <person name="Raoult D."/>
            <person name="Greub G."/>
            <person name="Miranda-Saavedra D."/>
            <person name="Chen N."/>
            <person name="Nash P."/>
            <person name="Ginger M.L."/>
            <person name="Horn M."/>
            <person name="Schaap P."/>
            <person name="Caler L."/>
            <person name="Loftus B."/>
        </authorList>
    </citation>
    <scope>NUCLEOTIDE SEQUENCE [LARGE SCALE GENOMIC DNA]</scope>
    <source>
        <strain evidence="9 10">Neff</strain>
    </source>
</reference>
<dbReference type="OrthoDB" id="20472at2759"/>
<comment type="subcellular location">
    <subcellularLocation>
        <location evidence="1">Nucleus</location>
    </subcellularLocation>
</comment>
<evidence type="ECO:0000259" key="6">
    <source>
        <dbReference type="Pfam" id="PF07926"/>
    </source>
</evidence>
<feature type="domain" description="NUA/TPR/MLP1-2-like" evidence="8">
    <location>
        <begin position="488"/>
        <end position="585"/>
    </location>
</feature>
<dbReference type="InterPro" id="IPR057974">
    <property type="entry name" value="NUA/TPR/MLP1-2-like_dom"/>
</dbReference>
<feature type="coiled-coil region" evidence="4">
    <location>
        <begin position="561"/>
        <end position="621"/>
    </location>
</feature>
<feature type="compositionally biased region" description="Acidic residues" evidence="5">
    <location>
        <begin position="1955"/>
        <end position="1990"/>
    </location>
</feature>
<dbReference type="Pfam" id="PF07926">
    <property type="entry name" value="TPR_MLP1_2"/>
    <property type="match status" value="1"/>
</dbReference>
<dbReference type="OMA" id="HAQQNYE"/>
<feature type="compositionally biased region" description="Low complexity" evidence="5">
    <location>
        <begin position="1522"/>
        <end position="1539"/>
    </location>
</feature>
<sequence>MEGEDSPPMTSAKPEDVNAAEGDVTFLAEGEWDTYKDDPLAVEVKEKAEKKIIALHERIRALDAEMIDVKVKNGIFPAELQCCPIDTNQSAYKFLVPTRAEHLFIELESKFEAVSAELAETKASQHKLADEHQDTSVREKQLEDRVHDLVKALGEKEAKLTELTKSTDELHSERRTMLNSINEKNSRIKLLEEEVRAMTEGRVDSASASSELNIRVQRQEAELLSLQLKSSRLDQENASLIKHNKWLEEELQSRSDELLQTRKDKSSQLFERAAQAEEAEAENKILKESVNTLRSRNVELEALVGKYMDDIRSAQDELQLTKEQFESEINIRNRLVQLHEDKATEAGSKAKELEVVVEQAKASMSSIKQQYEEQLSRVLEEKHKIADKYAKAADEVKELKQRLSTINASVQAGSGSPLPPGANLALTLQHKYEEATKTTLLLKNENRRINSYLNQILKEVEEKAPIFEEQQEAYEKMQTEYTQMSQSLEQAMREMEVAKEQAEALKKENNDLAKQVQQLLAECMEKTGYPPRPAPPSSVSTASLESTDTIIPAELVTFKDIQEIQQNNRRLLRVVHKLEAEVDKKVELKTQEKMQEVYKRLEQLKAERAQITEKLQVVMRQRDMFKAIADLRQSPAAAVPSDPAIPEPSSNERRALAHVLTEHRFFELKADDSRMDFKPLYEDLQHEFDNYRKEKQKDDRDYQERIDKQREEMSQLRSEVVKAQSRQTFAEQRYEELKQTAEGQTNELKALRTRNAEYSASVGAHQMQIETIRQEMEVVQQESRRLREQVGILRAEKEALTKAEKRLVDDITGLRQEVAHNQSLSQNLQKFLAAREASEDALKKSSSQEVERLRSELQHARKVREEDDERIRDQLRAAELSNSELSQKLSEREKEMQQLREATIKHEATVQTLNNQIRSLQQQLLESERKGQRGVLRPAAEGAATGEGISREAELVIAGLREELSQEREHLAHYRVIADDREKAMKELQETNDQYRATIEQRLKDTEAALKQSKETLAELHVKYEEQQAAFATYQETAGQEIENLHAQVTKVEKEKREMHSQLEEALSKEQALRQDLHVHKEMCAEAQNNYDREVMIHANSLSLLSKIKEDLSKQSHATREAVEKYEQLASATKIEKATWEEEQKSHQKELDELQARVADLKGQNEVLHAHLQSLMSKSAQIQAAAGETIEELRQLVGYLKKEREIVECKHELAHQEATRYRQQWEHATRALDEVRGKLHAEQERTAQHLRSEAEHKDLVGQIGQLNLYRESNAMLRAILTLKLATRSEVEKLQAEVREWKTKYDELQKQVNPLLAGKRELVATIDGLKLEIKSLVEERDRWKKRMEDYQANIKRIDPEEHRKITEKAQQLEEELATTKTQLEEAQKELARLRQEFDEKTVELQRAVNYGKTAKPLLDKLKAALDAQKEQTEKNAQACAEATTKLESCLKQLAEKDRANAELTAEKEQLNKTLHEKDQKMEKIKILLRRQKQQQQLGGAGAAATPPATPPTFVPAPEPEAPAAPSSPAVPLATATATLTGKRGRPEAPEAAAGAPVPPLRAAATNNKRARVQEEAPTAEASAEGSVFATPPPSSDDMVLEAEKEKPAAAAPAAAPAPVYVAARARPLEAVPMGNRPGAPPSPTMVAKGPAQPSTPPTTATTGGDTPFPAGGRGTRGRGRGQMRGAVEQAPARGRGAARGGRGGSPAPATAAPVTPPPAAAATTPTPTPLSRAFAAAGMKRKATEEPATPEAEPAATTAVAAAPAVPSGPQGRWAKRGGLRQPPAAAAAPVSAPAQVPAAAAAAEPAAPAPAVVAAPAAPVEPVALAPPAAPAPTLVSITDPSVTIPTPSVFSLPETPKPAAAATAEAVPTPAAPAQVQEEATAFPVPPTFSRVEAPTAMETEEAPAPPKVQAEPEQTTDDEGEEEQEQEEKRDQEEEEVEEREEEGEEGERSEAEEGSGEEEEGEGEGDGGEDASNSEDEDEDEDGGSVF</sequence>
<name>L8GKU7_ACACF</name>
<evidence type="ECO:0000256" key="4">
    <source>
        <dbReference type="SAM" id="Coils"/>
    </source>
</evidence>
<feature type="compositionally biased region" description="Acidic residues" evidence="5">
    <location>
        <begin position="1916"/>
        <end position="1928"/>
    </location>
</feature>
<feature type="coiled-coil region" evidence="4">
    <location>
        <begin position="974"/>
        <end position="1076"/>
    </location>
</feature>
<dbReference type="Pfam" id="PF25481">
    <property type="entry name" value="Nucleoprot-TPR"/>
    <property type="match status" value="1"/>
</dbReference>
<feature type="region of interest" description="Disordered" evidence="5">
    <location>
        <begin position="1"/>
        <end position="20"/>
    </location>
</feature>
<dbReference type="GO" id="GO:0005643">
    <property type="term" value="C:nuclear pore"/>
    <property type="evidence" value="ECO:0007669"/>
    <property type="project" value="TreeGrafter"/>
</dbReference>
<gene>
    <name evidence="9" type="ORF">ACA1_240350</name>
</gene>